<dbReference type="KEGG" id="cvn:111108850"/>
<dbReference type="AlphaFoldDB" id="A0A8B8BB41"/>
<accession>A0A8B8BB41</accession>
<organism evidence="1 2">
    <name type="scientific">Crassostrea virginica</name>
    <name type="common">Eastern oyster</name>
    <dbReference type="NCBI Taxonomy" id="6565"/>
    <lineage>
        <taxon>Eukaryota</taxon>
        <taxon>Metazoa</taxon>
        <taxon>Spiralia</taxon>
        <taxon>Lophotrochozoa</taxon>
        <taxon>Mollusca</taxon>
        <taxon>Bivalvia</taxon>
        <taxon>Autobranchia</taxon>
        <taxon>Pteriomorphia</taxon>
        <taxon>Ostreida</taxon>
        <taxon>Ostreoidea</taxon>
        <taxon>Ostreidae</taxon>
        <taxon>Crassostrea</taxon>
    </lineage>
</organism>
<sequence>MPCLFSFTNTDVASPADIDTSCLTIDNSTLGTSYLGLLLFLSSENASCREHFKLETIRKEIIRDEHDRRRCKTEFTMSIQNQYCARIVRFLCKRKSYYFQECKGFDTGMYETYRNDTDAITMSAFLTPKENRYGHMYEIPKAHCKIKRLHSDSHSTSLSRFTNDGIL</sequence>
<proteinExistence type="predicted"/>
<protein>
    <submittedName>
        <fullName evidence="2">Uncharacterized protein LOC111108850</fullName>
    </submittedName>
</protein>
<reference evidence="2" key="1">
    <citation type="submission" date="2025-08" db="UniProtKB">
        <authorList>
            <consortium name="RefSeq"/>
        </authorList>
    </citation>
    <scope>IDENTIFICATION</scope>
    <source>
        <tissue evidence="2">Whole sample</tissue>
    </source>
</reference>
<name>A0A8B8BB41_CRAVI</name>
<evidence type="ECO:0000313" key="2">
    <source>
        <dbReference type="RefSeq" id="XP_022300642.1"/>
    </source>
</evidence>
<gene>
    <name evidence="2" type="primary">LOC111108850</name>
</gene>
<dbReference type="GeneID" id="111108850"/>
<dbReference type="RefSeq" id="XP_022300642.1">
    <property type="nucleotide sequence ID" value="XM_022444934.1"/>
</dbReference>
<evidence type="ECO:0000313" key="1">
    <source>
        <dbReference type="Proteomes" id="UP000694844"/>
    </source>
</evidence>
<dbReference type="Proteomes" id="UP000694844">
    <property type="component" value="Chromosome 8"/>
</dbReference>
<keyword evidence="1" id="KW-1185">Reference proteome</keyword>